<feature type="region of interest" description="Disordered" evidence="4">
    <location>
        <begin position="321"/>
        <end position="352"/>
    </location>
</feature>
<dbReference type="EMBL" id="CAJVQA010000779">
    <property type="protein sequence ID" value="CAG8490310.1"/>
    <property type="molecule type" value="Genomic_DNA"/>
</dbReference>
<feature type="coiled-coil region" evidence="3">
    <location>
        <begin position="29"/>
        <end position="70"/>
    </location>
</feature>
<feature type="compositionally biased region" description="Basic residues" evidence="4">
    <location>
        <begin position="329"/>
        <end position="339"/>
    </location>
</feature>
<evidence type="ECO:0000313" key="6">
    <source>
        <dbReference type="EMBL" id="CAG8490310.1"/>
    </source>
</evidence>
<keyword evidence="7" id="KW-1185">Reference proteome</keyword>
<name>A0A9N8ZFE9_9GLOM</name>
<dbReference type="GO" id="GO:0005634">
    <property type="term" value="C:nucleus"/>
    <property type="evidence" value="ECO:0007669"/>
    <property type="project" value="InterPro"/>
</dbReference>
<feature type="domain" description="Shugoshin C-terminal" evidence="5">
    <location>
        <begin position="289"/>
        <end position="308"/>
    </location>
</feature>
<dbReference type="GO" id="GO:0045132">
    <property type="term" value="P:meiotic chromosome segregation"/>
    <property type="evidence" value="ECO:0007669"/>
    <property type="project" value="InterPro"/>
</dbReference>
<dbReference type="OrthoDB" id="5394106at2759"/>
<feature type="compositionally biased region" description="Basic and acidic residues" evidence="4">
    <location>
        <begin position="340"/>
        <end position="349"/>
    </location>
</feature>
<dbReference type="Proteomes" id="UP000789759">
    <property type="component" value="Unassembled WGS sequence"/>
</dbReference>
<organism evidence="6 7">
    <name type="scientific">Cetraspora pellucida</name>
    <dbReference type="NCBI Taxonomy" id="1433469"/>
    <lineage>
        <taxon>Eukaryota</taxon>
        <taxon>Fungi</taxon>
        <taxon>Fungi incertae sedis</taxon>
        <taxon>Mucoromycota</taxon>
        <taxon>Glomeromycotina</taxon>
        <taxon>Glomeromycetes</taxon>
        <taxon>Diversisporales</taxon>
        <taxon>Gigasporaceae</taxon>
        <taxon>Cetraspora</taxon>
    </lineage>
</organism>
<comment type="caution">
    <text evidence="6">The sequence shown here is derived from an EMBL/GenBank/DDBJ whole genome shotgun (WGS) entry which is preliminary data.</text>
</comment>
<keyword evidence="3" id="KW-0175">Coiled coil</keyword>
<proteinExistence type="inferred from homology"/>
<gene>
    <name evidence="6" type="ORF">CPELLU_LOCUS1948</name>
</gene>
<reference evidence="6" key="1">
    <citation type="submission" date="2021-06" db="EMBL/GenBank/DDBJ databases">
        <authorList>
            <person name="Kallberg Y."/>
            <person name="Tangrot J."/>
            <person name="Rosling A."/>
        </authorList>
    </citation>
    <scope>NUCLEOTIDE SEQUENCE</scope>
    <source>
        <strain evidence="6">FL966</strain>
    </source>
</reference>
<dbReference type="GO" id="GO:0000775">
    <property type="term" value="C:chromosome, centromeric region"/>
    <property type="evidence" value="ECO:0007669"/>
    <property type="project" value="InterPro"/>
</dbReference>
<evidence type="ECO:0000259" key="5">
    <source>
        <dbReference type="Pfam" id="PF07557"/>
    </source>
</evidence>
<sequence>METLDSFKRKHIKQNRAIIKSNTLYALQLRKAEVEISRLSVENIELRATIARLNDQIKKLKNDKNINNETFKDSVMSTSGQINDLIQQLRGAADTLNALMESDSNKNFIRANLSFNSDDSILDQDINNYDTAEGSYQYATNNTPEIDIALEKLPDKRKSPNMLTIYRMQQKVLQPISEESLSSSPKHDVHSSDLCEEYLPDENESLSTFDHKCQQTKSRIPISTINRPLAASPPISKSTNKQSIDLPTCQKMNVTLKSEEQVSTCKSRSKTISKDTDIPIDEERGGIRPRRNHQNVNYAEPSLRSKLRQGDPFTYSFYSFEDAGQQKTPKQKRRRKATNTKRETHDQRKALSNITNGYKWNIKPSDIMSMLK</sequence>
<evidence type="ECO:0000313" key="7">
    <source>
        <dbReference type="Proteomes" id="UP000789759"/>
    </source>
</evidence>
<comment type="similarity">
    <text evidence="1">Belongs to the shugoshin family.</text>
</comment>
<evidence type="ECO:0000256" key="1">
    <source>
        <dbReference type="ARBA" id="ARBA00010845"/>
    </source>
</evidence>
<keyword evidence="2" id="KW-0159">Chromosome partition</keyword>
<dbReference type="InterPro" id="IPR011515">
    <property type="entry name" value="Shugoshin_C"/>
</dbReference>
<evidence type="ECO:0000256" key="3">
    <source>
        <dbReference type="SAM" id="Coils"/>
    </source>
</evidence>
<dbReference type="Pfam" id="PF07557">
    <property type="entry name" value="Shugoshin_C"/>
    <property type="match status" value="1"/>
</dbReference>
<evidence type="ECO:0000256" key="4">
    <source>
        <dbReference type="SAM" id="MobiDB-lite"/>
    </source>
</evidence>
<evidence type="ECO:0000256" key="2">
    <source>
        <dbReference type="ARBA" id="ARBA00022829"/>
    </source>
</evidence>
<accession>A0A9N8ZFE9</accession>
<dbReference type="AlphaFoldDB" id="A0A9N8ZFE9"/>
<protein>
    <submittedName>
        <fullName evidence="6">24288_t:CDS:1</fullName>
    </submittedName>
</protein>